<dbReference type="AlphaFoldDB" id="K0S5K9"/>
<evidence type="ECO:0000256" key="1">
    <source>
        <dbReference type="SAM" id="MobiDB-lite"/>
    </source>
</evidence>
<evidence type="ECO:0000313" key="2">
    <source>
        <dbReference type="EMBL" id="EJK56166.1"/>
    </source>
</evidence>
<name>K0S5K9_THAOC</name>
<gene>
    <name evidence="2" type="ORF">THAOC_24001</name>
</gene>
<feature type="compositionally biased region" description="Acidic residues" evidence="1">
    <location>
        <begin position="147"/>
        <end position="178"/>
    </location>
</feature>
<keyword evidence="3" id="KW-1185">Reference proteome</keyword>
<organism evidence="2 3">
    <name type="scientific">Thalassiosira oceanica</name>
    <name type="common">Marine diatom</name>
    <dbReference type="NCBI Taxonomy" id="159749"/>
    <lineage>
        <taxon>Eukaryota</taxon>
        <taxon>Sar</taxon>
        <taxon>Stramenopiles</taxon>
        <taxon>Ochrophyta</taxon>
        <taxon>Bacillariophyta</taxon>
        <taxon>Coscinodiscophyceae</taxon>
        <taxon>Thalassiosirophycidae</taxon>
        <taxon>Thalassiosirales</taxon>
        <taxon>Thalassiosiraceae</taxon>
        <taxon>Thalassiosira</taxon>
    </lineage>
</organism>
<reference evidence="2 3" key="1">
    <citation type="journal article" date="2012" name="Genome Biol.">
        <title>Genome and low-iron response of an oceanic diatom adapted to chronic iron limitation.</title>
        <authorList>
            <person name="Lommer M."/>
            <person name="Specht M."/>
            <person name="Roy A.S."/>
            <person name="Kraemer L."/>
            <person name="Andreson R."/>
            <person name="Gutowska M.A."/>
            <person name="Wolf J."/>
            <person name="Bergner S.V."/>
            <person name="Schilhabel M.B."/>
            <person name="Klostermeier U.C."/>
            <person name="Beiko R.G."/>
            <person name="Rosenstiel P."/>
            <person name="Hippler M."/>
            <person name="Laroche J."/>
        </authorList>
    </citation>
    <scope>NUCLEOTIDE SEQUENCE [LARGE SCALE GENOMIC DNA]</scope>
    <source>
        <strain evidence="2 3">CCMP1005</strain>
    </source>
</reference>
<feature type="region of interest" description="Disordered" evidence="1">
    <location>
        <begin position="126"/>
        <end position="178"/>
    </location>
</feature>
<proteinExistence type="predicted"/>
<dbReference type="Proteomes" id="UP000266841">
    <property type="component" value="Unassembled WGS sequence"/>
</dbReference>
<dbReference type="EMBL" id="AGNL01032248">
    <property type="protein sequence ID" value="EJK56166.1"/>
    <property type="molecule type" value="Genomic_DNA"/>
</dbReference>
<accession>K0S5K9</accession>
<evidence type="ECO:0000313" key="3">
    <source>
        <dbReference type="Proteomes" id="UP000266841"/>
    </source>
</evidence>
<protein>
    <submittedName>
        <fullName evidence="2">Uncharacterized protein</fullName>
    </submittedName>
</protein>
<sequence>MNAVTLNKLPVVRRLFRRNGVQYFSTVNNNGGFLMTGWVRRGTMVDQGMVESADTGTYRNNPPPVMIASSSLNHHITTMKPANESLPLIAQAQLENLMIDVSSAGAHDEGVGAGVGAGNNEDVAAGIGGGANEGDDASVVNGADQGVDGEEGSQDGNVENDSDDSSDSSDSSSDEEGV</sequence>
<comment type="caution">
    <text evidence="2">The sequence shown here is derived from an EMBL/GenBank/DDBJ whole genome shotgun (WGS) entry which is preliminary data.</text>
</comment>